<dbReference type="EMBL" id="JBFOLJ010000011">
    <property type="protein sequence ID" value="KAL2496859.1"/>
    <property type="molecule type" value="Genomic_DNA"/>
</dbReference>
<dbReference type="AlphaFoldDB" id="A0ABD1S9H3"/>
<reference evidence="2" key="1">
    <citation type="submission" date="2024-07" db="EMBL/GenBank/DDBJ databases">
        <title>Two chromosome-level genome assemblies of Korean endemic species Abeliophyllum distichum and Forsythia ovata (Oleaceae).</title>
        <authorList>
            <person name="Jang H."/>
        </authorList>
    </citation>
    <scope>NUCLEOTIDE SEQUENCE [LARGE SCALE GENOMIC DNA]</scope>
</reference>
<name>A0ABD1S9H3_9LAMI</name>
<proteinExistence type="predicted"/>
<sequence>MQNPNHSRIDLQNVDECLFVKVSIKQEIIHHFKSHWVKVRPNLRDAMEDLVTSFLGCSKNHRPMQTNLHQLTKTAELKVRTMSKIKVKYGLMGLRSCMLNVEAHPPSASSRSSIEATRAAIVAYEFFHSQHEVRAKVALFYLRFNHDDIGDQVDWNSNSV</sequence>
<gene>
    <name evidence="1" type="ORF">Fot_40616</name>
</gene>
<evidence type="ECO:0000313" key="1">
    <source>
        <dbReference type="EMBL" id="KAL2496859.1"/>
    </source>
</evidence>
<evidence type="ECO:0000313" key="2">
    <source>
        <dbReference type="Proteomes" id="UP001604277"/>
    </source>
</evidence>
<keyword evidence="2" id="KW-1185">Reference proteome</keyword>
<organism evidence="1 2">
    <name type="scientific">Forsythia ovata</name>
    <dbReference type="NCBI Taxonomy" id="205694"/>
    <lineage>
        <taxon>Eukaryota</taxon>
        <taxon>Viridiplantae</taxon>
        <taxon>Streptophyta</taxon>
        <taxon>Embryophyta</taxon>
        <taxon>Tracheophyta</taxon>
        <taxon>Spermatophyta</taxon>
        <taxon>Magnoliopsida</taxon>
        <taxon>eudicotyledons</taxon>
        <taxon>Gunneridae</taxon>
        <taxon>Pentapetalae</taxon>
        <taxon>asterids</taxon>
        <taxon>lamiids</taxon>
        <taxon>Lamiales</taxon>
        <taxon>Oleaceae</taxon>
        <taxon>Forsythieae</taxon>
        <taxon>Forsythia</taxon>
    </lineage>
</organism>
<comment type="caution">
    <text evidence="1">The sequence shown here is derived from an EMBL/GenBank/DDBJ whole genome shotgun (WGS) entry which is preliminary data.</text>
</comment>
<accession>A0ABD1S9H3</accession>
<protein>
    <submittedName>
        <fullName evidence="1">Uncharacterized protein</fullName>
    </submittedName>
</protein>
<dbReference type="Proteomes" id="UP001604277">
    <property type="component" value="Unassembled WGS sequence"/>
</dbReference>